<organism evidence="2 3">
    <name type="scientific">Sesamum alatum</name>
    <dbReference type="NCBI Taxonomy" id="300844"/>
    <lineage>
        <taxon>Eukaryota</taxon>
        <taxon>Viridiplantae</taxon>
        <taxon>Streptophyta</taxon>
        <taxon>Embryophyta</taxon>
        <taxon>Tracheophyta</taxon>
        <taxon>Spermatophyta</taxon>
        <taxon>Magnoliopsida</taxon>
        <taxon>eudicotyledons</taxon>
        <taxon>Gunneridae</taxon>
        <taxon>Pentapetalae</taxon>
        <taxon>asterids</taxon>
        <taxon>lamiids</taxon>
        <taxon>Lamiales</taxon>
        <taxon>Pedaliaceae</taxon>
        <taxon>Sesamum</taxon>
    </lineage>
</organism>
<evidence type="ECO:0000256" key="1">
    <source>
        <dbReference type="SAM" id="MobiDB-lite"/>
    </source>
</evidence>
<proteinExistence type="predicted"/>
<accession>A0AAE2CEZ6</accession>
<name>A0AAE2CEZ6_9LAMI</name>
<reference evidence="2" key="1">
    <citation type="submission" date="2020-06" db="EMBL/GenBank/DDBJ databases">
        <authorList>
            <person name="Li T."/>
            <person name="Hu X."/>
            <person name="Zhang T."/>
            <person name="Song X."/>
            <person name="Zhang H."/>
            <person name="Dai N."/>
            <person name="Sheng W."/>
            <person name="Hou X."/>
            <person name="Wei L."/>
        </authorList>
    </citation>
    <scope>NUCLEOTIDE SEQUENCE</scope>
    <source>
        <strain evidence="2">3651</strain>
        <tissue evidence="2">Leaf</tissue>
    </source>
</reference>
<feature type="compositionally biased region" description="Low complexity" evidence="1">
    <location>
        <begin position="102"/>
        <end position="113"/>
    </location>
</feature>
<sequence length="113" mass="11934">MSSGSVKPTQPPVAVFVPRTSGRQLGPLNSHLPLHATPSPADPLPHLRPPVLPTPSPPCRTNHQPPSSPKNVRSAPLDKGKKIAIHNSFQELARSDDDDPEAPVVDPCPGTPS</sequence>
<gene>
    <name evidence="2" type="ORF">Salat_2383500</name>
</gene>
<dbReference type="EMBL" id="JACGWO010000009">
    <property type="protein sequence ID" value="KAK4419706.1"/>
    <property type="molecule type" value="Genomic_DNA"/>
</dbReference>
<evidence type="ECO:0000313" key="3">
    <source>
        <dbReference type="Proteomes" id="UP001293254"/>
    </source>
</evidence>
<feature type="compositionally biased region" description="Pro residues" evidence="1">
    <location>
        <begin position="40"/>
        <end position="58"/>
    </location>
</feature>
<dbReference type="AlphaFoldDB" id="A0AAE2CEZ6"/>
<keyword evidence="3" id="KW-1185">Reference proteome</keyword>
<feature type="compositionally biased region" description="Polar residues" evidence="1">
    <location>
        <begin position="59"/>
        <end position="71"/>
    </location>
</feature>
<protein>
    <submittedName>
        <fullName evidence="2">Uncharacterized protein</fullName>
    </submittedName>
</protein>
<reference evidence="2" key="2">
    <citation type="journal article" date="2024" name="Plant">
        <title>Genomic evolution and insights into agronomic trait innovations of Sesamum species.</title>
        <authorList>
            <person name="Miao H."/>
            <person name="Wang L."/>
            <person name="Qu L."/>
            <person name="Liu H."/>
            <person name="Sun Y."/>
            <person name="Le M."/>
            <person name="Wang Q."/>
            <person name="Wei S."/>
            <person name="Zheng Y."/>
            <person name="Lin W."/>
            <person name="Duan Y."/>
            <person name="Cao H."/>
            <person name="Xiong S."/>
            <person name="Wang X."/>
            <person name="Wei L."/>
            <person name="Li C."/>
            <person name="Ma Q."/>
            <person name="Ju M."/>
            <person name="Zhao R."/>
            <person name="Li G."/>
            <person name="Mu C."/>
            <person name="Tian Q."/>
            <person name="Mei H."/>
            <person name="Zhang T."/>
            <person name="Gao T."/>
            <person name="Zhang H."/>
        </authorList>
    </citation>
    <scope>NUCLEOTIDE SEQUENCE</scope>
    <source>
        <strain evidence="2">3651</strain>
    </source>
</reference>
<dbReference type="Proteomes" id="UP001293254">
    <property type="component" value="Unassembled WGS sequence"/>
</dbReference>
<evidence type="ECO:0000313" key="2">
    <source>
        <dbReference type="EMBL" id="KAK4419706.1"/>
    </source>
</evidence>
<comment type="caution">
    <text evidence="2">The sequence shown here is derived from an EMBL/GenBank/DDBJ whole genome shotgun (WGS) entry which is preliminary data.</text>
</comment>
<feature type="region of interest" description="Disordered" evidence="1">
    <location>
        <begin position="1"/>
        <end position="113"/>
    </location>
</feature>